<feature type="binding site" evidence="8">
    <location>
        <position position="154"/>
    </location>
    <ligand>
        <name>Mg(2+)</name>
        <dbReference type="ChEBI" id="CHEBI:18420"/>
    </ligand>
</feature>
<dbReference type="SUPFAM" id="SSF52402">
    <property type="entry name" value="Adenine nucleotide alpha hydrolases-like"/>
    <property type="match status" value="1"/>
</dbReference>
<evidence type="ECO:0000256" key="10">
    <source>
        <dbReference type="RuleBase" id="RU003812"/>
    </source>
</evidence>
<evidence type="ECO:0000256" key="1">
    <source>
        <dbReference type="ARBA" id="ARBA00005859"/>
    </source>
</evidence>
<feature type="binding site" description="in other chain" evidence="8">
    <location>
        <position position="129"/>
    </location>
    <ligand>
        <name>deamido-NAD(+)</name>
        <dbReference type="ChEBI" id="CHEBI:58437"/>
        <note>ligand shared between two neighboring subunits</note>
    </ligand>
</feature>
<dbReference type="InterPro" id="IPR014729">
    <property type="entry name" value="Rossmann-like_a/b/a_fold"/>
</dbReference>
<keyword evidence="5 8" id="KW-0067">ATP-binding</keyword>
<comment type="caution">
    <text evidence="12">The sequence shown here is derived from an EMBL/GenBank/DDBJ whole genome shotgun (WGS) entry which is preliminary data.</text>
</comment>
<dbReference type="InterPro" id="IPR003694">
    <property type="entry name" value="NAD_synthase"/>
</dbReference>
<dbReference type="HAMAP" id="MF_00193">
    <property type="entry name" value="NadE_ammonia_dep"/>
    <property type="match status" value="1"/>
</dbReference>
<feature type="binding site" evidence="8">
    <location>
        <position position="48"/>
    </location>
    <ligand>
        <name>Mg(2+)</name>
        <dbReference type="ChEBI" id="CHEBI:18420"/>
    </ligand>
</feature>
<sequence length="286" mass="32048">MRTLKPAIEQALRVNAPFATSVLEGFIREEVHKVGFKRVLFGLSGGIDSALSAYLATRALGKESIHAVLMPYRTSSQSSLDDAMEVVRDLEIPYTVVDISGPVDAYFETMDKALGERASNLRRGNRMARERMVTLYDLSAAQNALVVGTSNKTELLLGYGTQFGDMASALNPIGDLYKSQVRQISRYVGVPSSILDKAPSADLWADQTDEKELGFTYDDADEILYQWVDLRLSPEEIVERGYDEALVKHIVTRVQRNQYKRRLPIIAKISSRTIGIDFRYSRDWGV</sequence>
<comment type="similarity">
    <text evidence="1 8 9">Belongs to the NAD synthetase family.</text>
</comment>
<feature type="domain" description="NAD/GMP synthase" evidence="11">
    <location>
        <begin position="22"/>
        <end position="264"/>
    </location>
</feature>
<evidence type="ECO:0000256" key="8">
    <source>
        <dbReference type="HAMAP-Rule" id="MF_00193"/>
    </source>
</evidence>
<evidence type="ECO:0000256" key="5">
    <source>
        <dbReference type="ARBA" id="ARBA00022840"/>
    </source>
</evidence>
<dbReference type="EMBL" id="JBDXSU010000016">
    <property type="protein sequence ID" value="MFB5192086.1"/>
    <property type="molecule type" value="Genomic_DNA"/>
</dbReference>
<dbReference type="NCBIfam" id="TIGR00552">
    <property type="entry name" value="nadE"/>
    <property type="match status" value="1"/>
</dbReference>
<comment type="subunit">
    <text evidence="8">Homodimer.</text>
</comment>
<proteinExistence type="inferred from homology"/>
<organism evidence="12 13">
    <name type="scientific">Alicyclobacillus fastidiosus</name>
    <dbReference type="NCBI Taxonomy" id="392011"/>
    <lineage>
        <taxon>Bacteria</taxon>
        <taxon>Bacillati</taxon>
        <taxon>Bacillota</taxon>
        <taxon>Bacilli</taxon>
        <taxon>Bacillales</taxon>
        <taxon>Alicyclobacillaceae</taxon>
        <taxon>Alicyclobacillus</taxon>
    </lineage>
</organism>
<evidence type="ECO:0000256" key="7">
    <source>
        <dbReference type="ARBA" id="ARBA00023027"/>
    </source>
</evidence>
<dbReference type="CDD" id="cd00553">
    <property type="entry name" value="NAD_synthase"/>
    <property type="match status" value="1"/>
</dbReference>
<comment type="pathway">
    <text evidence="8">Cofactor biosynthesis; NAD(+) biosynthesis; NAD(+) from deamido-NAD(+) (ammonia route): step 1/1.</text>
</comment>
<protein>
    <recommendedName>
        <fullName evidence="8 10">NH(3)-dependent NAD(+) synthetase</fullName>
        <ecNumber evidence="8 10">6.3.1.5</ecNumber>
    </recommendedName>
</protein>
<evidence type="ECO:0000313" key="12">
    <source>
        <dbReference type="EMBL" id="MFB5192086.1"/>
    </source>
</evidence>
<dbReference type="InterPro" id="IPR022926">
    <property type="entry name" value="NH(3)-dep_NAD(+)_synth"/>
</dbReference>
<dbReference type="Pfam" id="PF02540">
    <property type="entry name" value="NAD_synthase"/>
    <property type="match status" value="1"/>
</dbReference>
<accession>A0ABV5AIK8</accession>
<dbReference type="Proteomes" id="UP001579974">
    <property type="component" value="Unassembled WGS sequence"/>
</dbReference>
<evidence type="ECO:0000313" key="13">
    <source>
        <dbReference type="Proteomes" id="UP001579974"/>
    </source>
</evidence>
<evidence type="ECO:0000259" key="11">
    <source>
        <dbReference type="Pfam" id="PF02540"/>
    </source>
</evidence>
<dbReference type="PANTHER" id="PTHR23090">
    <property type="entry name" value="NH 3 /GLUTAMINE-DEPENDENT NAD + SYNTHETASE"/>
    <property type="match status" value="1"/>
</dbReference>
<dbReference type="PANTHER" id="PTHR23090:SF9">
    <property type="entry name" value="GLUTAMINE-DEPENDENT NAD(+) SYNTHETASE"/>
    <property type="match status" value="1"/>
</dbReference>
<evidence type="ECO:0000256" key="9">
    <source>
        <dbReference type="RuleBase" id="RU003811"/>
    </source>
</evidence>
<dbReference type="NCBIfam" id="NF010587">
    <property type="entry name" value="PRK13980.1"/>
    <property type="match status" value="1"/>
</dbReference>
<comment type="function">
    <text evidence="8">Catalyzes the ATP-dependent amidation of deamido-NAD to form NAD. Uses ammonia as a nitrogen source.</text>
</comment>
<dbReference type="Gene3D" id="3.40.50.620">
    <property type="entry name" value="HUPs"/>
    <property type="match status" value="1"/>
</dbReference>
<reference evidence="12 13" key="1">
    <citation type="journal article" date="2024" name="Int. J. Mol. Sci.">
        <title>Exploration of Alicyclobacillus spp. Genome in Search of Antibiotic Resistance.</title>
        <authorList>
            <person name="Bucka-Kolendo J."/>
            <person name="Kiousi D.E."/>
            <person name="Dekowska A."/>
            <person name="Mikolajczuk-Szczyrba A."/>
            <person name="Karadedos D.M."/>
            <person name="Michael P."/>
            <person name="Galanis A."/>
            <person name="Sokolowska B."/>
        </authorList>
    </citation>
    <scope>NUCLEOTIDE SEQUENCE [LARGE SCALE GENOMIC DNA]</scope>
    <source>
        <strain evidence="12 13">KKP 3000</strain>
    </source>
</reference>
<keyword evidence="6 8" id="KW-0460">Magnesium</keyword>
<name>A0ABV5AIK8_9BACL</name>
<feature type="binding site" evidence="8">
    <location>
        <begin position="42"/>
        <end position="49"/>
    </location>
    <ligand>
        <name>ATP</name>
        <dbReference type="ChEBI" id="CHEBI:30616"/>
    </ligand>
</feature>
<dbReference type="RefSeq" id="WP_275476097.1">
    <property type="nucleotide sequence ID" value="NZ_CP162940.1"/>
</dbReference>
<keyword evidence="7 8" id="KW-0520">NAD</keyword>
<feature type="binding site" evidence="8">
    <location>
        <position position="178"/>
    </location>
    <ligand>
        <name>ATP</name>
        <dbReference type="ChEBI" id="CHEBI:30616"/>
    </ligand>
</feature>
<feature type="binding site" evidence="8">
    <location>
        <position position="200"/>
    </location>
    <ligand>
        <name>ATP</name>
        <dbReference type="ChEBI" id="CHEBI:30616"/>
    </ligand>
</feature>
<dbReference type="EC" id="6.3.1.5" evidence="8 10"/>
<keyword evidence="13" id="KW-1185">Reference proteome</keyword>
<comment type="catalytic activity">
    <reaction evidence="8 10">
        <text>deamido-NAD(+) + NH4(+) + ATP = AMP + diphosphate + NAD(+) + H(+)</text>
        <dbReference type="Rhea" id="RHEA:21188"/>
        <dbReference type="ChEBI" id="CHEBI:15378"/>
        <dbReference type="ChEBI" id="CHEBI:28938"/>
        <dbReference type="ChEBI" id="CHEBI:30616"/>
        <dbReference type="ChEBI" id="CHEBI:33019"/>
        <dbReference type="ChEBI" id="CHEBI:57540"/>
        <dbReference type="ChEBI" id="CHEBI:58437"/>
        <dbReference type="ChEBI" id="CHEBI:456215"/>
        <dbReference type="EC" id="6.3.1.5"/>
    </reaction>
</comment>
<evidence type="ECO:0000256" key="3">
    <source>
        <dbReference type="ARBA" id="ARBA00022723"/>
    </source>
</evidence>
<keyword evidence="2 8" id="KW-0436">Ligase</keyword>
<evidence type="ECO:0000256" key="2">
    <source>
        <dbReference type="ARBA" id="ARBA00022598"/>
    </source>
</evidence>
<comment type="caution">
    <text evidence="8">Lacks conserved residue(s) required for the propagation of feature annotation.</text>
</comment>
<evidence type="ECO:0000256" key="6">
    <source>
        <dbReference type="ARBA" id="ARBA00022842"/>
    </source>
</evidence>
<dbReference type="GO" id="GO:0008795">
    <property type="term" value="F:NAD+ synthase activity"/>
    <property type="evidence" value="ECO:0007669"/>
    <property type="project" value="UniProtKB-EC"/>
</dbReference>
<gene>
    <name evidence="8" type="primary">nadE</name>
    <name evidence="12" type="ORF">KKP3000_000879</name>
</gene>
<feature type="binding site" evidence="8">
    <location>
        <position position="149"/>
    </location>
    <ligand>
        <name>ATP</name>
        <dbReference type="ChEBI" id="CHEBI:30616"/>
    </ligand>
</feature>
<keyword evidence="3 8" id="KW-0479">Metal-binding</keyword>
<dbReference type="InterPro" id="IPR022310">
    <property type="entry name" value="NAD/GMP_synthase"/>
</dbReference>
<keyword evidence="4 8" id="KW-0547">Nucleotide-binding</keyword>
<evidence type="ECO:0000256" key="4">
    <source>
        <dbReference type="ARBA" id="ARBA00022741"/>
    </source>
</evidence>